<gene>
    <name evidence="2" type="ORF">ACG00Y_15790</name>
</gene>
<evidence type="ECO:0000313" key="3">
    <source>
        <dbReference type="Proteomes" id="UP001606210"/>
    </source>
</evidence>
<sequence length="123" mass="12914">MADIHAAIDVPGDQLQPTSSAPQGHPAQPQQPAPTSSIASSTGTVSISAETYARLLSLADQAPLECLPLTTHTLARAKILGYNQIGHVRGAPPALLLADLGEDRTDELKRALHDFGMRQLGSD</sequence>
<accession>A0ABW7F420</accession>
<proteinExistence type="predicted"/>
<comment type="caution">
    <text evidence="2">The sequence shown here is derived from an EMBL/GenBank/DDBJ whole genome shotgun (WGS) entry which is preliminary data.</text>
</comment>
<dbReference type="EMBL" id="JBIGHV010000005">
    <property type="protein sequence ID" value="MFG6431392.1"/>
    <property type="molecule type" value="Genomic_DNA"/>
</dbReference>
<protein>
    <submittedName>
        <fullName evidence="2">Uncharacterized protein</fullName>
    </submittedName>
</protein>
<organism evidence="2 3">
    <name type="scientific">Pelomonas parva</name>
    <dbReference type="NCBI Taxonomy" id="3299032"/>
    <lineage>
        <taxon>Bacteria</taxon>
        <taxon>Pseudomonadati</taxon>
        <taxon>Pseudomonadota</taxon>
        <taxon>Betaproteobacteria</taxon>
        <taxon>Burkholderiales</taxon>
        <taxon>Sphaerotilaceae</taxon>
        <taxon>Roseateles</taxon>
    </lineage>
</organism>
<keyword evidence="3" id="KW-1185">Reference proteome</keyword>
<feature type="compositionally biased region" description="Low complexity" evidence="1">
    <location>
        <begin position="19"/>
        <end position="41"/>
    </location>
</feature>
<dbReference type="Proteomes" id="UP001606210">
    <property type="component" value="Unassembled WGS sequence"/>
</dbReference>
<reference evidence="2 3" key="1">
    <citation type="submission" date="2024-08" db="EMBL/GenBank/DDBJ databases">
        <authorList>
            <person name="Lu H."/>
        </authorList>
    </citation>
    <scope>NUCLEOTIDE SEQUENCE [LARGE SCALE GENOMIC DNA]</scope>
    <source>
        <strain evidence="2 3">LYH14W</strain>
    </source>
</reference>
<feature type="region of interest" description="Disordered" evidence="1">
    <location>
        <begin position="1"/>
        <end position="43"/>
    </location>
</feature>
<dbReference type="RefSeq" id="WP_394480416.1">
    <property type="nucleotide sequence ID" value="NZ_JBIGHV010000005.1"/>
</dbReference>
<evidence type="ECO:0000313" key="2">
    <source>
        <dbReference type="EMBL" id="MFG6431392.1"/>
    </source>
</evidence>
<evidence type="ECO:0000256" key="1">
    <source>
        <dbReference type="SAM" id="MobiDB-lite"/>
    </source>
</evidence>
<name>A0ABW7F420_9BURK</name>